<dbReference type="STRING" id="1121898.GCA_000422725_04064"/>
<dbReference type="Gene3D" id="3.40.50.2300">
    <property type="match status" value="1"/>
</dbReference>
<dbReference type="PANTHER" id="PTHR44591">
    <property type="entry name" value="STRESS RESPONSE REGULATOR PROTEIN 1"/>
    <property type="match status" value="1"/>
</dbReference>
<dbReference type="SMART" id="SM00448">
    <property type="entry name" value="REC"/>
    <property type="match status" value="1"/>
</dbReference>
<accession>A0A0A2MSK5</accession>
<dbReference type="InterPro" id="IPR050595">
    <property type="entry name" value="Bact_response_regulator"/>
</dbReference>
<dbReference type="Pfam" id="PF00072">
    <property type="entry name" value="Response_reg"/>
    <property type="match status" value="1"/>
</dbReference>
<keyword evidence="1 2" id="KW-0597">Phosphoprotein</keyword>
<gene>
    <name evidence="4" type="ORF">Q766_19265</name>
</gene>
<feature type="modified residue" description="4-aspartylphosphate" evidence="2">
    <location>
        <position position="57"/>
    </location>
</feature>
<dbReference type="PANTHER" id="PTHR44591:SF3">
    <property type="entry name" value="RESPONSE REGULATORY DOMAIN-CONTAINING PROTEIN"/>
    <property type="match status" value="1"/>
</dbReference>
<evidence type="ECO:0000313" key="4">
    <source>
        <dbReference type="EMBL" id="KGO91195.1"/>
    </source>
</evidence>
<dbReference type="SUPFAM" id="SSF52172">
    <property type="entry name" value="CheY-like"/>
    <property type="match status" value="1"/>
</dbReference>
<feature type="domain" description="Response regulatory" evidence="3">
    <location>
        <begin position="2"/>
        <end position="124"/>
    </location>
</feature>
<reference evidence="4 5" key="1">
    <citation type="submission" date="2013-09" db="EMBL/GenBank/DDBJ databases">
        <authorList>
            <person name="Zeng Z."/>
            <person name="Chen C."/>
        </authorList>
    </citation>
    <scope>NUCLEOTIDE SEQUENCE [LARGE SCALE GENOMIC DNA]</scope>
    <source>
        <strain evidence="4 5">WB 4.1-42</strain>
    </source>
</reference>
<dbReference type="Proteomes" id="UP000030111">
    <property type="component" value="Unassembled WGS sequence"/>
</dbReference>
<evidence type="ECO:0000256" key="2">
    <source>
        <dbReference type="PROSITE-ProRule" id="PRU00169"/>
    </source>
</evidence>
<comment type="caution">
    <text evidence="4">The sequence shown here is derived from an EMBL/GenBank/DDBJ whole genome shotgun (WGS) entry which is preliminary data.</text>
</comment>
<evidence type="ECO:0000313" key="5">
    <source>
        <dbReference type="Proteomes" id="UP000030111"/>
    </source>
</evidence>
<dbReference type="eggNOG" id="COG0745">
    <property type="taxonomic scope" value="Bacteria"/>
</dbReference>
<keyword evidence="5" id="KW-1185">Reference proteome</keyword>
<sequence>MKILVVDDEADVQPLFLQRFRKEIKSGELSFEFKFSGEGALNYLAENHSEVVLILSDINMPGMSGIELLSKIRHEYSAPPPVVMMITAYGDDENHRQAMENGANDFLTKPLDFTLLKDKLKHLTDNV</sequence>
<protein>
    <submittedName>
        <fullName evidence="4">Fis family transcriptional regulator</fullName>
    </submittedName>
</protein>
<dbReference type="InterPro" id="IPR011006">
    <property type="entry name" value="CheY-like_superfamily"/>
</dbReference>
<evidence type="ECO:0000259" key="3">
    <source>
        <dbReference type="PROSITE" id="PS50110"/>
    </source>
</evidence>
<dbReference type="PROSITE" id="PS50110">
    <property type="entry name" value="RESPONSE_REGULATORY"/>
    <property type="match status" value="1"/>
</dbReference>
<dbReference type="RefSeq" id="WP_026990070.1">
    <property type="nucleotide sequence ID" value="NZ_AUGP01000008.1"/>
</dbReference>
<organism evidence="4 5">
    <name type="scientific">Flavobacterium subsaxonicum WB 4.1-42 = DSM 21790</name>
    <dbReference type="NCBI Taxonomy" id="1121898"/>
    <lineage>
        <taxon>Bacteria</taxon>
        <taxon>Pseudomonadati</taxon>
        <taxon>Bacteroidota</taxon>
        <taxon>Flavobacteriia</taxon>
        <taxon>Flavobacteriales</taxon>
        <taxon>Flavobacteriaceae</taxon>
        <taxon>Flavobacterium</taxon>
    </lineage>
</organism>
<evidence type="ECO:0000256" key="1">
    <source>
        <dbReference type="ARBA" id="ARBA00022553"/>
    </source>
</evidence>
<proteinExistence type="predicted"/>
<name>A0A0A2MSK5_9FLAO</name>
<dbReference type="EMBL" id="JRLY01000023">
    <property type="protein sequence ID" value="KGO91195.1"/>
    <property type="molecule type" value="Genomic_DNA"/>
</dbReference>
<dbReference type="GO" id="GO:0000160">
    <property type="term" value="P:phosphorelay signal transduction system"/>
    <property type="evidence" value="ECO:0007669"/>
    <property type="project" value="InterPro"/>
</dbReference>
<dbReference type="AlphaFoldDB" id="A0A0A2MSK5"/>
<dbReference type="InterPro" id="IPR001789">
    <property type="entry name" value="Sig_transdc_resp-reg_receiver"/>
</dbReference>
<dbReference type="OrthoDB" id="9789181at2"/>